<evidence type="ECO:0000256" key="1">
    <source>
        <dbReference type="ARBA" id="ARBA00004196"/>
    </source>
</evidence>
<dbReference type="PANTHER" id="PTHR32347">
    <property type="entry name" value="EFFLUX SYSTEM COMPONENT YKNX-RELATED"/>
    <property type="match status" value="1"/>
</dbReference>
<dbReference type="AlphaFoldDB" id="X0WEX2"/>
<feature type="non-terminal residue" evidence="6">
    <location>
        <position position="188"/>
    </location>
</feature>
<feature type="coiled-coil region" evidence="3">
    <location>
        <begin position="138"/>
        <end position="172"/>
    </location>
</feature>
<keyword evidence="2 3" id="KW-0175">Coiled coil</keyword>
<dbReference type="EMBL" id="BARS01037038">
    <property type="protein sequence ID" value="GAG21752.1"/>
    <property type="molecule type" value="Genomic_DNA"/>
</dbReference>
<keyword evidence="5" id="KW-1133">Transmembrane helix</keyword>
<feature type="transmembrane region" description="Helical" evidence="5">
    <location>
        <begin position="42"/>
        <end position="65"/>
    </location>
</feature>
<dbReference type="Gene3D" id="2.40.50.100">
    <property type="match status" value="1"/>
</dbReference>
<reference evidence="6" key="1">
    <citation type="journal article" date="2014" name="Front. Microbiol.">
        <title>High frequency of phylogenetically diverse reductive dehalogenase-homologous genes in deep subseafloor sedimentary metagenomes.</title>
        <authorList>
            <person name="Kawai M."/>
            <person name="Futagami T."/>
            <person name="Toyoda A."/>
            <person name="Takaki Y."/>
            <person name="Nishi S."/>
            <person name="Hori S."/>
            <person name="Arai W."/>
            <person name="Tsubouchi T."/>
            <person name="Morono Y."/>
            <person name="Uchiyama I."/>
            <person name="Ito T."/>
            <person name="Fujiyama A."/>
            <person name="Inagaki F."/>
            <person name="Takami H."/>
        </authorList>
    </citation>
    <scope>NUCLEOTIDE SEQUENCE</scope>
    <source>
        <strain evidence="6">Expedition CK06-06</strain>
    </source>
</reference>
<feature type="compositionally biased region" description="Polar residues" evidence="4">
    <location>
        <begin position="12"/>
        <end position="22"/>
    </location>
</feature>
<evidence type="ECO:0000256" key="4">
    <source>
        <dbReference type="SAM" id="MobiDB-lite"/>
    </source>
</evidence>
<feature type="region of interest" description="Disordered" evidence="4">
    <location>
        <begin position="1"/>
        <end position="36"/>
    </location>
</feature>
<accession>X0WEX2</accession>
<keyword evidence="5" id="KW-0812">Transmembrane</keyword>
<organism evidence="6">
    <name type="scientific">marine sediment metagenome</name>
    <dbReference type="NCBI Taxonomy" id="412755"/>
    <lineage>
        <taxon>unclassified sequences</taxon>
        <taxon>metagenomes</taxon>
        <taxon>ecological metagenomes</taxon>
    </lineage>
</organism>
<dbReference type="GO" id="GO:0030313">
    <property type="term" value="C:cell envelope"/>
    <property type="evidence" value="ECO:0007669"/>
    <property type="project" value="UniProtKB-SubCell"/>
</dbReference>
<comment type="caution">
    <text evidence="6">The sequence shown here is derived from an EMBL/GenBank/DDBJ whole genome shotgun (WGS) entry which is preliminary data.</text>
</comment>
<dbReference type="InterPro" id="IPR050465">
    <property type="entry name" value="UPF0194_transport"/>
</dbReference>
<evidence type="ECO:0000256" key="5">
    <source>
        <dbReference type="SAM" id="Phobius"/>
    </source>
</evidence>
<evidence type="ECO:0000256" key="3">
    <source>
        <dbReference type="SAM" id="Coils"/>
    </source>
</evidence>
<protein>
    <submittedName>
        <fullName evidence="6">Uncharacterized protein</fullName>
    </submittedName>
</protein>
<sequence length="188" mass="19059">MDNTPGGPDTAAEQQTLSSQNEETGKRPATSKRGGGGRIRPWQVLAIVAVLMLGGAGGYFGYTWLTDGGSTPLTEGQQLIPVTRGDLTNQVSTNGSVVFPEREALAFGAPGTVGAVLVVEGQNVEEGQALASLDEAAVAGLERVVAQAEVALREAEDSLAEARESADALALAQAESAVAAAGLAAQEA</sequence>
<gene>
    <name evidence="6" type="ORF">S01H1_56840</name>
</gene>
<evidence type="ECO:0000256" key="2">
    <source>
        <dbReference type="ARBA" id="ARBA00023054"/>
    </source>
</evidence>
<name>X0WEX2_9ZZZZ</name>
<dbReference type="PANTHER" id="PTHR32347:SF23">
    <property type="entry name" value="BLL5650 PROTEIN"/>
    <property type="match status" value="1"/>
</dbReference>
<evidence type="ECO:0000313" key="6">
    <source>
        <dbReference type="EMBL" id="GAG21752.1"/>
    </source>
</evidence>
<proteinExistence type="predicted"/>
<keyword evidence="5" id="KW-0472">Membrane</keyword>
<comment type="subcellular location">
    <subcellularLocation>
        <location evidence="1">Cell envelope</location>
    </subcellularLocation>
</comment>